<dbReference type="InterPro" id="IPR055259">
    <property type="entry name" value="YkvP/CgeB_Glyco_trans-like"/>
</dbReference>
<dbReference type="EMBL" id="CP084930">
    <property type="protein sequence ID" value="USI73855.1"/>
    <property type="molecule type" value="Genomic_DNA"/>
</dbReference>
<keyword evidence="3" id="KW-1185">Reference proteome</keyword>
<sequence>MRLVVLGLTLSSSWGNGHATTFRALLKAFAARGHDILFLERDKPWYASQRDLADPDYCQLAFYDSLGDLADWRREIAGADAVIVGSYVPEGVAVAGLVQQWAEGVTAFYDIDTPVTLAKLARGDTEYIAPETIPGFDIYFSFTGGPTLARIEAEFGAPAARALYCSVDPALYPPPAPGTRKLWDLSYLGTYSPDRQPTLERLLIAPARANPGLRCVVAGPQYPSDIDWPDNVARIEHLPPAEHAAFYGASRFTLNVTRADMIAAGWSPSVRLFEAAACGTPIISDIWDGIEQLFTPDAEIILARSGAEVEAALAGDAEALGRAARARVMAAHTAAHRAAELDDHLSQATAKKAAGPLVLAR</sequence>
<keyword evidence="2" id="KW-0808">Transferase</keyword>
<dbReference type="GO" id="GO:0016757">
    <property type="term" value="F:glycosyltransferase activity"/>
    <property type="evidence" value="ECO:0007669"/>
    <property type="project" value="UniProtKB-KW"/>
</dbReference>
<dbReference type="EC" id="2.4.-.-" evidence="2"/>
<reference evidence="2" key="1">
    <citation type="journal article" date="2022" name="Toxins">
        <title>Genomic Analysis of Sphingopyxis sp. USTB-05 for Biodegrading Cyanobacterial Hepatotoxins.</title>
        <authorList>
            <person name="Liu C."/>
            <person name="Xu Q."/>
            <person name="Zhao Z."/>
            <person name="Zhang H."/>
            <person name="Liu X."/>
            <person name="Yin C."/>
            <person name="Liu Y."/>
            <person name="Yan H."/>
        </authorList>
    </citation>
    <scope>NUCLEOTIDE SEQUENCE</scope>
    <source>
        <strain evidence="2">NBD5</strain>
    </source>
</reference>
<organism evidence="2 3">
    <name type="scientific">Sphingomonas morindae</name>
    <dbReference type="NCBI Taxonomy" id="1541170"/>
    <lineage>
        <taxon>Bacteria</taxon>
        <taxon>Pseudomonadati</taxon>
        <taxon>Pseudomonadota</taxon>
        <taxon>Alphaproteobacteria</taxon>
        <taxon>Sphingomonadales</taxon>
        <taxon>Sphingomonadaceae</taxon>
        <taxon>Sphingomonas</taxon>
    </lineage>
</organism>
<dbReference type="SUPFAM" id="SSF53756">
    <property type="entry name" value="UDP-Glycosyltransferase/glycogen phosphorylase"/>
    <property type="match status" value="1"/>
</dbReference>
<dbReference type="Gene3D" id="3.40.50.2000">
    <property type="entry name" value="Glycogen Phosphorylase B"/>
    <property type="match status" value="1"/>
</dbReference>
<accession>A0ABY4XA74</accession>
<proteinExistence type="predicted"/>
<dbReference type="Proteomes" id="UP001056937">
    <property type="component" value="Chromosome 1"/>
</dbReference>
<name>A0ABY4XA74_9SPHN</name>
<dbReference type="RefSeq" id="WP_252167661.1">
    <property type="nucleotide sequence ID" value="NZ_CP084930.1"/>
</dbReference>
<evidence type="ECO:0000259" key="1">
    <source>
        <dbReference type="Pfam" id="PF13524"/>
    </source>
</evidence>
<keyword evidence="2" id="KW-0328">Glycosyltransferase</keyword>
<protein>
    <submittedName>
        <fullName evidence="2">Glycosyltransferase</fullName>
        <ecNumber evidence="2">2.4.-.-</ecNumber>
    </submittedName>
</protein>
<gene>
    <name evidence="2" type="ORF">LHA26_05140</name>
</gene>
<evidence type="ECO:0000313" key="2">
    <source>
        <dbReference type="EMBL" id="USI73855.1"/>
    </source>
</evidence>
<feature type="domain" description="Spore protein YkvP/CgeB glycosyl transferase-like" evidence="1">
    <location>
        <begin position="201"/>
        <end position="341"/>
    </location>
</feature>
<evidence type="ECO:0000313" key="3">
    <source>
        <dbReference type="Proteomes" id="UP001056937"/>
    </source>
</evidence>
<dbReference type="Pfam" id="PF13524">
    <property type="entry name" value="Glyco_trans_1_2"/>
    <property type="match status" value="1"/>
</dbReference>